<proteinExistence type="predicted"/>
<protein>
    <submittedName>
        <fullName evidence="1">Uncharacterized protein</fullName>
    </submittedName>
</protein>
<evidence type="ECO:0000313" key="2">
    <source>
        <dbReference type="Proteomes" id="UP001597214"/>
    </source>
</evidence>
<dbReference type="Proteomes" id="UP001597214">
    <property type="component" value="Unassembled WGS sequence"/>
</dbReference>
<comment type="caution">
    <text evidence="1">The sequence shown here is derived from an EMBL/GenBank/DDBJ whole genome shotgun (WGS) entry which is preliminary data.</text>
</comment>
<keyword evidence="2" id="KW-1185">Reference proteome</keyword>
<gene>
    <name evidence="1" type="ORF">ACFSCX_06810</name>
</gene>
<accession>A0ABW4LM57</accession>
<evidence type="ECO:0000313" key="1">
    <source>
        <dbReference type="EMBL" id="MFD1736275.1"/>
    </source>
</evidence>
<reference evidence="2" key="1">
    <citation type="journal article" date="2019" name="Int. J. Syst. Evol. Microbiol.">
        <title>The Global Catalogue of Microorganisms (GCM) 10K type strain sequencing project: providing services to taxonomists for standard genome sequencing and annotation.</title>
        <authorList>
            <consortium name="The Broad Institute Genomics Platform"/>
            <consortium name="The Broad Institute Genome Sequencing Center for Infectious Disease"/>
            <person name="Wu L."/>
            <person name="Ma J."/>
        </authorList>
    </citation>
    <scope>NUCLEOTIDE SEQUENCE [LARGE SCALE GENOMIC DNA]</scope>
    <source>
        <strain evidence="2">CCUG 49339</strain>
    </source>
</reference>
<organism evidence="1 2">
    <name type="scientific">Bacillus salitolerans</name>
    <dbReference type="NCBI Taxonomy" id="1437434"/>
    <lineage>
        <taxon>Bacteria</taxon>
        <taxon>Bacillati</taxon>
        <taxon>Bacillota</taxon>
        <taxon>Bacilli</taxon>
        <taxon>Bacillales</taxon>
        <taxon>Bacillaceae</taxon>
        <taxon>Bacillus</taxon>
    </lineage>
</organism>
<dbReference type="RefSeq" id="WP_377927423.1">
    <property type="nucleotide sequence ID" value="NZ_JBHUEM010000005.1"/>
</dbReference>
<name>A0ABW4LM57_9BACI</name>
<sequence length="69" mass="8131">MSKDTATNIQRRVIEAAKSWDEERLHIELGFLILTQADEKLEELFFDDIATEEEHKESKLFVQYEGETD</sequence>
<dbReference type="EMBL" id="JBHUEM010000005">
    <property type="protein sequence ID" value="MFD1736275.1"/>
    <property type="molecule type" value="Genomic_DNA"/>
</dbReference>